<dbReference type="AlphaFoldDB" id="A0AA40C291"/>
<comment type="caution">
    <text evidence="4">The sequence shown here is derived from an EMBL/GenBank/DDBJ whole genome shotgun (WGS) entry which is preliminary data.</text>
</comment>
<reference evidence="4" key="1">
    <citation type="submission" date="2023-06" db="EMBL/GenBank/DDBJ databases">
        <title>Genome-scale phylogeny and comparative genomics of the fungal order Sordariales.</title>
        <authorList>
            <consortium name="Lawrence Berkeley National Laboratory"/>
            <person name="Hensen N."/>
            <person name="Bonometti L."/>
            <person name="Westerberg I."/>
            <person name="Brannstrom I.O."/>
            <person name="Guillou S."/>
            <person name="Cros-Aarteil S."/>
            <person name="Calhoun S."/>
            <person name="Haridas S."/>
            <person name="Kuo A."/>
            <person name="Mondo S."/>
            <person name="Pangilinan J."/>
            <person name="Riley R."/>
            <person name="Labutti K."/>
            <person name="Andreopoulos B."/>
            <person name="Lipzen A."/>
            <person name="Chen C."/>
            <person name="Yanf M."/>
            <person name="Daum C."/>
            <person name="Ng V."/>
            <person name="Clum A."/>
            <person name="Steindorff A."/>
            <person name="Ohm R."/>
            <person name="Martin F."/>
            <person name="Silar P."/>
            <person name="Natvig D."/>
            <person name="Lalanne C."/>
            <person name="Gautier V."/>
            <person name="Ament-Velasquez S.L."/>
            <person name="Kruys A."/>
            <person name="Hutchinson M.I."/>
            <person name="Powell A.J."/>
            <person name="Barry K."/>
            <person name="Miller A.N."/>
            <person name="Grigoriev I.V."/>
            <person name="Debuchy R."/>
            <person name="Gladieux P."/>
            <person name="Thoren M.H."/>
            <person name="Johannesson H."/>
        </authorList>
    </citation>
    <scope>NUCLEOTIDE SEQUENCE</scope>
    <source>
        <strain evidence="4">CBS 606.72</strain>
    </source>
</reference>
<feature type="compositionally biased region" description="Low complexity" evidence="1">
    <location>
        <begin position="113"/>
        <end position="132"/>
    </location>
</feature>
<evidence type="ECO:0000259" key="3">
    <source>
        <dbReference type="PROSITE" id="PS51294"/>
    </source>
</evidence>
<dbReference type="CDD" id="cd00167">
    <property type="entry name" value="SANT"/>
    <property type="match status" value="1"/>
</dbReference>
<dbReference type="EMBL" id="JAULSU010000003">
    <property type="protein sequence ID" value="KAK0622701.1"/>
    <property type="molecule type" value="Genomic_DNA"/>
</dbReference>
<evidence type="ECO:0000313" key="4">
    <source>
        <dbReference type="EMBL" id="KAK0622701.1"/>
    </source>
</evidence>
<dbReference type="Pfam" id="PF00249">
    <property type="entry name" value="Myb_DNA-binding"/>
    <property type="match status" value="1"/>
</dbReference>
<dbReference type="SUPFAM" id="SSF46689">
    <property type="entry name" value="Homeodomain-like"/>
    <property type="match status" value="1"/>
</dbReference>
<proteinExistence type="predicted"/>
<name>A0AA40C291_9PEZI</name>
<sequence>MDRPLLSNTGTGTRTGTGNQIPLPRVNVSSGAHYTAQPELAPLAAYGATLAPTPNSATPAMLAPPDNHVSSSHDNNNNVHSINNNNSPLRDPSADLDAEADEDLDAESTDIDPTTTATATSSASTPTPGPSALRDYPQSAYNYGTWTAEDDRALVAARSRGQHWADLQRAYFPTKTANACRKRYERLMERKGVYDYDARKFERIAKEYMGMRKQIWSGLAARVGEKWPVVEAQCMSTGLRTIQSNARSYTNRWRREAKISQKARSVEAGGLPGPHPGSGLGPVTNMGLISPVEDEFGGNFLGGSDEMGTPTNEPMNPMAPRSQNPGMMPPPPPYLQVGGPAGAPAAQHGMGFHEYSNGRPSDMGAGRIQPPIMMPPSNQPPGQVGTQWQNPGLPGGYIGHQNRQGW</sequence>
<feature type="compositionally biased region" description="Acidic residues" evidence="1">
    <location>
        <begin position="94"/>
        <end position="110"/>
    </location>
</feature>
<feature type="domain" description="HTH myb-type" evidence="3">
    <location>
        <begin position="144"/>
        <end position="192"/>
    </location>
</feature>
<organism evidence="4 5">
    <name type="scientific">Immersiella caudata</name>
    <dbReference type="NCBI Taxonomy" id="314043"/>
    <lineage>
        <taxon>Eukaryota</taxon>
        <taxon>Fungi</taxon>
        <taxon>Dikarya</taxon>
        <taxon>Ascomycota</taxon>
        <taxon>Pezizomycotina</taxon>
        <taxon>Sordariomycetes</taxon>
        <taxon>Sordariomycetidae</taxon>
        <taxon>Sordariales</taxon>
        <taxon>Lasiosphaeriaceae</taxon>
        <taxon>Immersiella</taxon>
    </lineage>
</organism>
<feature type="region of interest" description="Disordered" evidence="1">
    <location>
        <begin position="1"/>
        <end position="24"/>
    </location>
</feature>
<evidence type="ECO:0008006" key="6">
    <source>
        <dbReference type="Google" id="ProtNLM"/>
    </source>
</evidence>
<evidence type="ECO:0000259" key="2">
    <source>
        <dbReference type="PROSITE" id="PS50090"/>
    </source>
</evidence>
<dbReference type="SMART" id="SM00717">
    <property type="entry name" value="SANT"/>
    <property type="match status" value="1"/>
</dbReference>
<evidence type="ECO:0000313" key="5">
    <source>
        <dbReference type="Proteomes" id="UP001175000"/>
    </source>
</evidence>
<dbReference type="PROSITE" id="PS50090">
    <property type="entry name" value="MYB_LIKE"/>
    <property type="match status" value="1"/>
</dbReference>
<feature type="compositionally biased region" description="Low complexity" evidence="1">
    <location>
        <begin position="66"/>
        <end position="87"/>
    </location>
</feature>
<keyword evidence="5" id="KW-1185">Reference proteome</keyword>
<gene>
    <name evidence="4" type="ORF">B0T14DRAFT_564128</name>
</gene>
<feature type="compositionally biased region" description="Low complexity" evidence="1">
    <location>
        <begin position="9"/>
        <end position="18"/>
    </location>
</feature>
<dbReference type="PROSITE" id="PS51294">
    <property type="entry name" value="HTH_MYB"/>
    <property type="match status" value="1"/>
</dbReference>
<dbReference type="InterPro" id="IPR017930">
    <property type="entry name" value="Myb_dom"/>
</dbReference>
<dbReference type="InterPro" id="IPR001005">
    <property type="entry name" value="SANT/Myb"/>
</dbReference>
<dbReference type="Gene3D" id="1.10.10.60">
    <property type="entry name" value="Homeodomain-like"/>
    <property type="match status" value="1"/>
</dbReference>
<feature type="domain" description="Myb-like" evidence="2">
    <location>
        <begin position="138"/>
        <end position="188"/>
    </location>
</feature>
<evidence type="ECO:0000256" key="1">
    <source>
        <dbReference type="SAM" id="MobiDB-lite"/>
    </source>
</evidence>
<feature type="region of interest" description="Disordered" evidence="1">
    <location>
        <begin position="56"/>
        <end position="136"/>
    </location>
</feature>
<dbReference type="Proteomes" id="UP001175000">
    <property type="component" value="Unassembled WGS sequence"/>
</dbReference>
<protein>
    <recommendedName>
        <fullName evidence="6">Myb-like domain-containing protein</fullName>
    </recommendedName>
</protein>
<accession>A0AA40C291</accession>
<dbReference type="InterPro" id="IPR009057">
    <property type="entry name" value="Homeodomain-like_sf"/>
</dbReference>